<name>A0ABS6FDF1_9FIRM</name>
<dbReference type="EMBL" id="JAHLQN010000001">
    <property type="protein sequence ID" value="MBU5627354.1"/>
    <property type="molecule type" value="Genomic_DNA"/>
</dbReference>
<evidence type="ECO:0000313" key="1">
    <source>
        <dbReference type="EMBL" id="MBU5627354.1"/>
    </source>
</evidence>
<dbReference type="RefSeq" id="WP_216632723.1">
    <property type="nucleotide sequence ID" value="NZ_JAHLQN010000001.1"/>
</dbReference>
<reference evidence="1 2" key="1">
    <citation type="submission" date="2021-06" db="EMBL/GenBank/DDBJ databases">
        <authorList>
            <person name="Sun Q."/>
            <person name="Li D."/>
        </authorList>
    </citation>
    <scope>NUCLEOTIDE SEQUENCE [LARGE SCALE GENOMIC DNA]</scope>
    <source>
        <strain evidence="1 2">MSJ-2</strain>
    </source>
</reference>
<protein>
    <submittedName>
        <fullName evidence="1">DUF3795 domain-containing protein</fullName>
    </submittedName>
</protein>
<evidence type="ECO:0000313" key="2">
    <source>
        <dbReference type="Proteomes" id="UP000787672"/>
    </source>
</evidence>
<sequence>MKGFWRDNLLFSLCGLNCGLCPMRLGGYCPGCGGGEGNQSCAIARCSLAHGGLEYCYECGAFPCERYEDIDQFDSFITHKNRRRDIERASEAGMEAYCARQREKTAVLQELLTHYNDGRRKTLFCTAVNLLELEDVRAVAEKLQGHAWPEGTSLKEKAAHAAFLFQDTARRRDIDLALRKKKKS</sequence>
<comment type="caution">
    <text evidence="1">The sequence shown here is derived from an EMBL/GenBank/DDBJ whole genome shotgun (WGS) entry which is preliminary data.</text>
</comment>
<gene>
    <name evidence="1" type="ORF">KQI82_10585</name>
</gene>
<proteinExistence type="predicted"/>
<organism evidence="1 2">
    <name type="scientific">Dysosmobacter acutus</name>
    <dbReference type="NCBI Taxonomy" id="2841504"/>
    <lineage>
        <taxon>Bacteria</taxon>
        <taxon>Bacillati</taxon>
        <taxon>Bacillota</taxon>
        <taxon>Clostridia</taxon>
        <taxon>Eubacteriales</taxon>
        <taxon>Oscillospiraceae</taxon>
        <taxon>Dysosmobacter</taxon>
    </lineage>
</organism>
<keyword evidence="2" id="KW-1185">Reference proteome</keyword>
<accession>A0ABS6FDF1</accession>
<dbReference type="Proteomes" id="UP000787672">
    <property type="component" value="Unassembled WGS sequence"/>
</dbReference>